<dbReference type="OrthoDB" id="2023664at2"/>
<reference evidence="2 3" key="1">
    <citation type="submission" date="2019-02" db="EMBL/GenBank/DDBJ databases">
        <title>WGS of Pseudoxanthomonas species novum from clinical isolates.</title>
        <authorList>
            <person name="Bernier A.-M."/>
            <person name="Bernard K."/>
            <person name="Vachon A."/>
        </authorList>
    </citation>
    <scope>NUCLEOTIDE SEQUENCE [LARGE SCALE GENOMIC DNA]</scope>
    <source>
        <strain evidence="2 3">NML171200</strain>
    </source>
</reference>
<evidence type="ECO:0000259" key="1">
    <source>
        <dbReference type="SMART" id="SM00974"/>
    </source>
</evidence>
<evidence type="ECO:0000313" key="2">
    <source>
        <dbReference type="EMBL" id="TAA25426.1"/>
    </source>
</evidence>
<dbReference type="RefSeq" id="WP_130551060.1">
    <property type="nucleotide sequence ID" value="NZ_SHLZ01000012.1"/>
</dbReference>
<evidence type="ECO:0000313" key="3">
    <source>
        <dbReference type="Proteomes" id="UP000292627"/>
    </source>
</evidence>
<organism evidence="2 3">
    <name type="scientific">Pseudoxanthomonas winnipegensis</name>
    <dbReference type="NCBI Taxonomy" id="2480810"/>
    <lineage>
        <taxon>Bacteria</taxon>
        <taxon>Pseudomonadati</taxon>
        <taxon>Pseudomonadota</taxon>
        <taxon>Gammaproteobacteria</taxon>
        <taxon>Lysobacterales</taxon>
        <taxon>Lysobacteraceae</taxon>
        <taxon>Pseudoxanthomonas</taxon>
    </lineage>
</organism>
<dbReference type="Pfam" id="PF10544">
    <property type="entry name" value="T5orf172"/>
    <property type="match status" value="1"/>
</dbReference>
<comment type="caution">
    <text evidence="2">The sequence shown here is derived from an EMBL/GenBank/DDBJ whole genome shotgun (WGS) entry which is preliminary data.</text>
</comment>
<accession>A0A4V2HD31</accession>
<name>A0A4V2HD31_9GAMM</name>
<dbReference type="SMART" id="SM00974">
    <property type="entry name" value="T5orf172"/>
    <property type="match status" value="1"/>
</dbReference>
<proteinExistence type="predicted"/>
<dbReference type="InterPro" id="IPR018306">
    <property type="entry name" value="Phage_T5_Orf172_DNA-bd"/>
</dbReference>
<dbReference type="AlphaFoldDB" id="A0A4V2HD31"/>
<protein>
    <submittedName>
        <fullName evidence="2">GIY-YIG nuclease family protein</fullName>
    </submittedName>
</protein>
<sequence>MDHASEFRRQATGTPRLPRTVGHVYVIEAKGRIKVGRSQRPIQRIRGLVSQSGLTETRHFISVLHEGYQATEIAVHTSLASFRIVGEWFACSFDAAVTTVLSALADVGECSNARCEEIRSEEITRAELASLALRRLFDANPLHSQTSLSDVPNARHGCELIESMASTLSLSNSEVLALYAALADQLGHSKLLQGMDLQGLLGAA</sequence>
<gene>
    <name evidence="2" type="ORF">EA660_08170</name>
</gene>
<dbReference type="Proteomes" id="UP000292627">
    <property type="component" value="Unassembled WGS sequence"/>
</dbReference>
<dbReference type="EMBL" id="SHMC01000003">
    <property type="protein sequence ID" value="TAA25426.1"/>
    <property type="molecule type" value="Genomic_DNA"/>
</dbReference>
<feature type="domain" description="Bacteriophage T5 Orf172 DNA-binding" evidence="1">
    <location>
        <begin position="27"/>
        <end position="103"/>
    </location>
</feature>